<protein>
    <recommendedName>
        <fullName evidence="1">YqaJ viral recombinase domain-containing protein</fullName>
    </recommendedName>
</protein>
<comment type="caution">
    <text evidence="2">The sequence shown here is derived from an EMBL/GenBank/DDBJ whole genome shotgun (WGS) entry which is preliminary data.</text>
</comment>
<reference evidence="2 3" key="1">
    <citation type="submission" date="2022-05" db="EMBL/GenBank/DDBJ databases">
        <authorList>
            <consortium name="Genoscope - CEA"/>
            <person name="William W."/>
        </authorList>
    </citation>
    <scope>NUCLEOTIDE SEQUENCE [LARGE SCALE GENOMIC DNA]</scope>
</reference>
<proteinExistence type="predicted"/>
<feature type="non-terminal residue" evidence="2">
    <location>
        <position position="1"/>
    </location>
</feature>
<dbReference type="Proteomes" id="UP001159427">
    <property type="component" value="Unassembled WGS sequence"/>
</dbReference>
<dbReference type="Gene3D" id="3.90.320.10">
    <property type="match status" value="1"/>
</dbReference>
<dbReference type="SUPFAM" id="SSF52980">
    <property type="entry name" value="Restriction endonuclease-like"/>
    <property type="match status" value="1"/>
</dbReference>
<feature type="non-terminal residue" evidence="2">
    <location>
        <position position="183"/>
    </location>
</feature>
<evidence type="ECO:0000313" key="3">
    <source>
        <dbReference type="Proteomes" id="UP001159427"/>
    </source>
</evidence>
<organism evidence="2 3">
    <name type="scientific">Porites evermanni</name>
    <dbReference type="NCBI Taxonomy" id="104178"/>
    <lineage>
        <taxon>Eukaryota</taxon>
        <taxon>Metazoa</taxon>
        <taxon>Cnidaria</taxon>
        <taxon>Anthozoa</taxon>
        <taxon>Hexacorallia</taxon>
        <taxon>Scleractinia</taxon>
        <taxon>Fungiina</taxon>
        <taxon>Poritidae</taxon>
        <taxon>Porites</taxon>
    </lineage>
</organism>
<keyword evidence="3" id="KW-1185">Reference proteome</keyword>
<dbReference type="InterPro" id="IPR051703">
    <property type="entry name" value="NF-kappa-B_Signaling_Reg"/>
</dbReference>
<accession>A0ABN8LV51</accession>
<gene>
    <name evidence="2" type="ORF">PEVE_00003946</name>
</gene>
<name>A0ABN8LV51_9CNID</name>
<dbReference type="InterPro" id="IPR011335">
    <property type="entry name" value="Restrct_endonuc-II-like"/>
</dbReference>
<dbReference type="InterPro" id="IPR011604">
    <property type="entry name" value="PDDEXK-like_dom_sf"/>
</dbReference>
<sequence length="183" mass="19937">AEEQPFCQPVPVSIFKPTSLVLKGPTGHNERSQCSPNWTTQNSTRHLGCKGRLTASNFGAVLKAKRVTQVLTKRLLGEYDLSGFHTIAWGVNNEEMAIKAFTALTGVVPVKAGVWLPETSVLGASPDGLVGDDSVLECKCPYTHRNETILEAVKVKDLCLESKYGQYALKTSHVYDSAYLEAP</sequence>
<evidence type="ECO:0000259" key="1">
    <source>
        <dbReference type="Pfam" id="PF09588"/>
    </source>
</evidence>
<dbReference type="PANTHER" id="PTHR46609">
    <property type="entry name" value="EXONUCLEASE, PHAGE-TYPE/RECB, C-TERMINAL DOMAIN-CONTAINING PROTEIN"/>
    <property type="match status" value="1"/>
</dbReference>
<dbReference type="InterPro" id="IPR019080">
    <property type="entry name" value="YqaJ_viral_recombinase"/>
</dbReference>
<dbReference type="PANTHER" id="PTHR46609:SF8">
    <property type="entry name" value="YQAJ VIRAL RECOMBINASE DOMAIN-CONTAINING PROTEIN"/>
    <property type="match status" value="1"/>
</dbReference>
<dbReference type="EMBL" id="CALNXI010000124">
    <property type="protein sequence ID" value="CAH3019744.1"/>
    <property type="molecule type" value="Genomic_DNA"/>
</dbReference>
<feature type="domain" description="YqaJ viral recombinase" evidence="1">
    <location>
        <begin position="50"/>
        <end position="150"/>
    </location>
</feature>
<evidence type="ECO:0000313" key="2">
    <source>
        <dbReference type="EMBL" id="CAH3019744.1"/>
    </source>
</evidence>
<dbReference type="Pfam" id="PF09588">
    <property type="entry name" value="YqaJ"/>
    <property type="match status" value="1"/>
</dbReference>